<dbReference type="AlphaFoldDB" id="A0A4Y2E6W5"/>
<name>A0A4Y2E6W5_ARAVE</name>
<evidence type="ECO:0000313" key="2">
    <source>
        <dbReference type="Proteomes" id="UP000499080"/>
    </source>
</evidence>
<evidence type="ECO:0000313" key="1">
    <source>
        <dbReference type="EMBL" id="GBM24477.1"/>
    </source>
</evidence>
<gene>
    <name evidence="1" type="ORF">AVEN_197130_1</name>
</gene>
<keyword evidence="2" id="KW-1185">Reference proteome</keyword>
<accession>A0A4Y2E6W5</accession>
<dbReference type="Proteomes" id="UP000499080">
    <property type="component" value="Unassembled WGS sequence"/>
</dbReference>
<reference evidence="1 2" key="1">
    <citation type="journal article" date="2019" name="Sci. Rep.">
        <title>Orb-weaving spider Araneus ventricosus genome elucidates the spidroin gene catalogue.</title>
        <authorList>
            <person name="Kono N."/>
            <person name="Nakamura H."/>
            <person name="Ohtoshi R."/>
            <person name="Moran D.A.P."/>
            <person name="Shinohara A."/>
            <person name="Yoshida Y."/>
            <person name="Fujiwara M."/>
            <person name="Mori M."/>
            <person name="Tomita M."/>
            <person name="Arakawa K."/>
        </authorList>
    </citation>
    <scope>NUCLEOTIDE SEQUENCE [LARGE SCALE GENOMIC DNA]</scope>
</reference>
<organism evidence="1 2">
    <name type="scientific">Araneus ventricosus</name>
    <name type="common">Orbweaver spider</name>
    <name type="synonym">Epeira ventricosa</name>
    <dbReference type="NCBI Taxonomy" id="182803"/>
    <lineage>
        <taxon>Eukaryota</taxon>
        <taxon>Metazoa</taxon>
        <taxon>Ecdysozoa</taxon>
        <taxon>Arthropoda</taxon>
        <taxon>Chelicerata</taxon>
        <taxon>Arachnida</taxon>
        <taxon>Araneae</taxon>
        <taxon>Araneomorphae</taxon>
        <taxon>Entelegynae</taxon>
        <taxon>Araneoidea</taxon>
        <taxon>Araneidae</taxon>
        <taxon>Araneus</taxon>
    </lineage>
</organism>
<dbReference type="EMBL" id="BGPR01091722">
    <property type="protein sequence ID" value="GBM24477.1"/>
    <property type="molecule type" value="Genomic_DNA"/>
</dbReference>
<comment type="caution">
    <text evidence="1">The sequence shown here is derived from an EMBL/GenBank/DDBJ whole genome shotgun (WGS) entry which is preliminary data.</text>
</comment>
<proteinExistence type="predicted"/>
<sequence>MMQCHALAVEQMTESQFKRKVWYDKNVVRRKIQVDDQGLVLATSKPKKLAVQWIGQDVTGSQLSDYIIKMSNKNYKSQIYHVNLLKPYHQRPESINLLFNGKHESLEPETKLEIPYPTSNPNIYDLKKIELVPYVKGFSDANRTIAKIFMRPSKSLH</sequence>
<dbReference type="OrthoDB" id="6355569at2759"/>
<protein>
    <submittedName>
        <fullName evidence="1">Uncharacterized protein</fullName>
    </submittedName>
</protein>